<keyword evidence="2" id="KW-1185">Reference proteome</keyword>
<organism evidence="1 2">
    <name type="scientific">Portunus trituberculatus</name>
    <name type="common">Swimming crab</name>
    <name type="synonym">Neptunus trituberculatus</name>
    <dbReference type="NCBI Taxonomy" id="210409"/>
    <lineage>
        <taxon>Eukaryota</taxon>
        <taxon>Metazoa</taxon>
        <taxon>Ecdysozoa</taxon>
        <taxon>Arthropoda</taxon>
        <taxon>Crustacea</taxon>
        <taxon>Multicrustacea</taxon>
        <taxon>Malacostraca</taxon>
        <taxon>Eumalacostraca</taxon>
        <taxon>Eucarida</taxon>
        <taxon>Decapoda</taxon>
        <taxon>Pleocyemata</taxon>
        <taxon>Brachyura</taxon>
        <taxon>Eubrachyura</taxon>
        <taxon>Portunoidea</taxon>
        <taxon>Portunidae</taxon>
        <taxon>Portuninae</taxon>
        <taxon>Portunus</taxon>
    </lineage>
</organism>
<accession>A0A5B7JNV0</accession>
<protein>
    <submittedName>
        <fullName evidence="1">Uncharacterized protein</fullName>
    </submittedName>
</protein>
<sequence>MNVPLTICLLQDLIISKTKGDLPAAGRTKLGNGRLEGLAGNPITLRRRAAQIESQATIKLTLSGKMSVAANPFPRLPSKPFSFDNQSLKAPLGHPGPSEFKRTFALCRRGKKRSTPRGHSTNLFGNAFWLLTL</sequence>
<comment type="caution">
    <text evidence="1">The sequence shown here is derived from an EMBL/GenBank/DDBJ whole genome shotgun (WGS) entry which is preliminary data.</text>
</comment>
<gene>
    <name evidence="1" type="ORF">E2C01_091772</name>
</gene>
<evidence type="ECO:0000313" key="1">
    <source>
        <dbReference type="EMBL" id="MPC96509.1"/>
    </source>
</evidence>
<dbReference type="EMBL" id="VSRR010106250">
    <property type="protein sequence ID" value="MPC96509.1"/>
    <property type="molecule type" value="Genomic_DNA"/>
</dbReference>
<reference evidence="1 2" key="1">
    <citation type="submission" date="2019-05" db="EMBL/GenBank/DDBJ databases">
        <title>Another draft genome of Portunus trituberculatus and its Hox gene families provides insights of decapod evolution.</title>
        <authorList>
            <person name="Jeong J.-H."/>
            <person name="Song I."/>
            <person name="Kim S."/>
            <person name="Choi T."/>
            <person name="Kim D."/>
            <person name="Ryu S."/>
            <person name="Kim W."/>
        </authorList>
    </citation>
    <scope>NUCLEOTIDE SEQUENCE [LARGE SCALE GENOMIC DNA]</scope>
    <source>
        <tissue evidence="1">Muscle</tissue>
    </source>
</reference>
<dbReference type="Proteomes" id="UP000324222">
    <property type="component" value="Unassembled WGS sequence"/>
</dbReference>
<dbReference type="AlphaFoldDB" id="A0A5B7JNV0"/>
<name>A0A5B7JNV0_PORTR</name>
<evidence type="ECO:0000313" key="2">
    <source>
        <dbReference type="Proteomes" id="UP000324222"/>
    </source>
</evidence>
<proteinExistence type="predicted"/>